<accession>A0ABS9H042</accession>
<dbReference type="PANTHER" id="PTHR30506:SF3">
    <property type="entry name" value="UPF0126 INNER MEMBRANE PROTEIN YADS-RELATED"/>
    <property type="match status" value="1"/>
</dbReference>
<keyword evidence="6 7" id="KW-0472">Membrane</keyword>
<name>A0ABS9H042_9BACL</name>
<feature type="transmembrane region" description="Helical" evidence="7">
    <location>
        <begin position="6"/>
        <end position="23"/>
    </location>
</feature>
<dbReference type="InterPro" id="IPR005115">
    <property type="entry name" value="Gly_transporter"/>
</dbReference>
<dbReference type="Pfam" id="PF03458">
    <property type="entry name" value="Gly_transporter"/>
    <property type="match status" value="2"/>
</dbReference>
<evidence type="ECO:0000256" key="6">
    <source>
        <dbReference type="ARBA" id="ARBA00023136"/>
    </source>
</evidence>
<evidence type="ECO:0000256" key="7">
    <source>
        <dbReference type="SAM" id="Phobius"/>
    </source>
</evidence>
<gene>
    <name evidence="9" type="ORF">L2716_05925</name>
</gene>
<evidence type="ECO:0000256" key="5">
    <source>
        <dbReference type="ARBA" id="ARBA00022989"/>
    </source>
</evidence>
<reference evidence="9 10" key="1">
    <citation type="submission" date="2022-01" db="EMBL/GenBank/DDBJ databases">
        <title>Alkalihalobacillus sp. EGI L200015, a novel bacterium isolated from a salt lake sediment.</title>
        <authorList>
            <person name="Gao L."/>
            <person name="Fang B.-Z."/>
            <person name="Li W.-J."/>
        </authorList>
    </citation>
    <scope>NUCLEOTIDE SEQUENCE [LARGE SCALE GENOMIC DNA]</scope>
    <source>
        <strain evidence="9 10">KCTC 12718</strain>
    </source>
</reference>
<evidence type="ECO:0000313" key="10">
    <source>
        <dbReference type="Proteomes" id="UP001649381"/>
    </source>
</evidence>
<feature type="transmembrane region" description="Helical" evidence="7">
    <location>
        <begin position="30"/>
        <end position="51"/>
    </location>
</feature>
<evidence type="ECO:0000313" key="9">
    <source>
        <dbReference type="EMBL" id="MCF6137264.1"/>
    </source>
</evidence>
<dbReference type="EMBL" id="JAKIJS010000001">
    <property type="protein sequence ID" value="MCF6137264.1"/>
    <property type="molecule type" value="Genomic_DNA"/>
</dbReference>
<evidence type="ECO:0000259" key="8">
    <source>
        <dbReference type="Pfam" id="PF03458"/>
    </source>
</evidence>
<organism evidence="9 10">
    <name type="scientific">Pseudalkalibacillus berkeleyi</name>
    <dbReference type="NCBI Taxonomy" id="1069813"/>
    <lineage>
        <taxon>Bacteria</taxon>
        <taxon>Bacillati</taxon>
        <taxon>Bacillota</taxon>
        <taxon>Bacilli</taxon>
        <taxon>Bacillales</taxon>
        <taxon>Fictibacillaceae</taxon>
        <taxon>Pseudalkalibacillus</taxon>
    </lineage>
</organism>
<protein>
    <submittedName>
        <fullName evidence="9">Trimeric intracellular cation channel family protein</fullName>
    </submittedName>
</protein>
<evidence type="ECO:0000256" key="3">
    <source>
        <dbReference type="ARBA" id="ARBA00022475"/>
    </source>
</evidence>
<proteinExistence type="inferred from homology"/>
<feature type="domain" description="Glycine transporter" evidence="8">
    <location>
        <begin position="92"/>
        <end position="160"/>
    </location>
</feature>
<keyword evidence="5 7" id="KW-1133">Transmembrane helix</keyword>
<comment type="similarity">
    <text evidence="2">Belongs to the UPF0126 family.</text>
</comment>
<feature type="domain" description="Glycine transporter" evidence="8">
    <location>
        <begin position="5"/>
        <end position="77"/>
    </location>
</feature>
<keyword evidence="10" id="KW-1185">Reference proteome</keyword>
<dbReference type="RefSeq" id="WP_236332714.1">
    <property type="nucleotide sequence ID" value="NZ_JAKIJS010000001.1"/>
</dbReference>
<sequence length="201" mass="22073">MTWDVLNVIGTMAFAISGAIIAMEEDYDLLGVLILGLATAFGGGIIRNILIDVPMSTLWEQDILIKVTVLIIALIFFIPEGWIHFTKGWLNFFDAVGLSTFAIQGALYAYSAGHSLTAIIMAAVMTGTGGGIVRDLLAGRKPTVLRYDIYAAWAIIAGIFIGTGITSKPWELYLLCGILITLRLFSAKYRWKLPHRYLQTL</sequence>
<feature type="transmembrane region" description="Helical" evidence="7">
    <location>
        <begin position="172"/>
        <end position="191"/>
    </location>
</feature>
<keyword evidence="3" id="KW-1003">Cell membrane</keyword>
<evidence type="ECO:0000256" key="4">
    <source>
        <dbReference type="ARBA" id="ARBA00022692"/>
    </source>
</evidence>
<comment type="caution">
    <text evidence="9">The sequence shown here is derived from an EMBL/GenBank/DDBJ whole genome shotgun (WGS) entry which is preliminary data.</text>
</comment>
<feature type="transmembrane region" description="Helical" evidence="7">
    <location>
        <begin position="63"/>
        <end position="82"/>
    </location>
</feature>
<keyword evidence="4 7" id="KW-0812">Transmembrane</keyword>
<evidence type="ECO:0000256" key="2">
    <source>
        <dbReference type="ARBA" id="ARBA00008193"/>
    </source>
</evidence>
<evidence type="ECO:0000256" key="1">
    <source>
        <dbReference type="ARBA" id="ARBA00004651"/>
    </source>
</evidence>
<dbReference type="PANTHER" id="PTHR30506">
    <property type="entry name" value="INNER MEMBRANE PROTEIN"/>
    <property type="match status" value="1"/>
</dbReference>
<feature type="transmembrane region" description="Helical" evidence="7">
    <location>
        <begin position="149"/>
        <end position="166"/>
    </location>
</feature>
<comment type="subcellular location">
    <subcellularLocation>
        <location evidence="1">Cell membrane</location>
        <topology evidence="1">Multi-pass membrane protein</topology>
    </subcellularLocation>
</comment>
<dbReference type="Proteomes" id="UP001649381">
    <property type="component" value="Unassembled WGS sequence"/>
</dbReference>